<organism evidence="2">
    <name type="scientific">Tanacetum cinerariifolium</name>
    <name type="common">Dalmatian daisy</name>
    <name type="synonym">Chrysanthemum cinerariifolium</name>
    <dbReference type="NCBI Taxonomy" id="118510"/>
    <lineage>
        <taxon>Eukaryota</taxon>
        <taxon>Viridiplantae</taxon>
        <taxon>Streptophyta</taxon>
        <taxon>Embryophyta</taxon>
        <taxon>Tracheophyta</taxon>
        <taxon>Spermatophyta</taxon>
        <taxon>Magnoliopsida</taxon>
        <taxon>eudicotyledons</taxon>
        <taxon>Gunneridae</taxon>
        <taxon>Pentapetalae</taxon>
        <taxon>asterids</taxon>
        <taxon>campanulids</taxon>
        <taxon>Asterales</taxon>
        <taxon>Asteraceae</taxon>
        <taxon>Asteroideae</taxon>
        <taxon>Anthemideae</taxon>
        <taxon>Anthemidinae</taxon>
        <taxon>Tanacetum</taxon>
    </lineage>
</organism>
<proteinExistence type="predicted"/>
<dbReference type="EMBL" id="BKCJ010362808">
    <property type="protein sequence ID" value="GFA06029.1"/>
    <property type="molecule type" value="Genomic_DNA"/>
</dbReference>
<evidence type="ECO:0008006" key="3">
    <source>
        <dbReference type="Google" id="ProtNLM"/>
    </source>
</evidence>
<evidence type="ECO:0000313" key="2">
    <source>
        <dbReference type="EMBL" id="GFA06029.1"/>
    </source>
</evidence>
<reference evidence="2" key="1">
    <citation type="journal article" date="2019" name="Sci. Rep.">
        <title>Draft genome of Tanacetum cinerariifolium, the natural source of mosquito coil.</title>
        <authorList>
            <person name="Yamashiro T."/>
            <person name="Shiraishi A."/>
            <person name="Satake H."/>
            <person name="Nakayama K."/>
        </authorList>
    </citation>
    <scope>NUCLEOTIDE SEQUENCE</scope>
</reference>
<dbReference type="AlphaFoldDB" id="A0A699J2U1"/>
<feature type="region of interest" description="Disordered" evidence="1">
    <location>
        <begin position="177"/>
        <end position="199"/>
    </location>
</feature>
<sequence>MGGSSSQRRTDLAMSLINAVSVEELYTPELSDSFQENTCYWQEHNPHETPVEAVVTSPPKKKPTKARQKRMIQSVDAPRKIVWTYEEEIALAKGWVVISVNKKYGNARKEHGFWCEVLEYMETKTKQYGCQTYDMSMRQVARDTSHLILVRSTQSLNTNVGDNDEDGVKKIRRTMGRDKARAVGKNKRSKASGSSTMNDDALARLMVTEMTTHKKEQREAFLKIKMMEVECRK</sequence>
<gene>
    <name evidence="2" type="ORF">Tci_578001</name>
</gene>
<protein>
    <recommendedName>
        <fullName evidence="3">No apical meristem-associated C-terminal domain-containing protein</fullName>
    </recommendedName>
</protein>
<evidence type="ECO:0000256" key="1">
    <source>
        <dbReference type="SAM" id="MobiDB-lite"/>
    </source>
</evidence>
<accession>A0A699J2U1</accession>
<name>A0A699J2U1_TANCI</name>
<comment type="caution">
    <text evidence="2">The sequence shown here is derived from an EMBL/GenBank/DDBJ whole genome shotgun (WGS) entry which is preliminary data.</text>
</comment>